<organism evidence="2 3">
    <name type="scientific">Nocardioides caeni</name>
    <dbReference type="NCBI Taxonomy" id="574700"/>
    <lineage>
        <taxon>Bacteria</taxon>
        <taxon>Bacillati</taxon>
        <taxon>Actinomycetota</taxon>
        <taxon>Actinomycetes</taxon>
        <taxon>Propionibacteriales</taxon>
        <taxon>Nocardioidaceae</taxon>
        <taxon>Nocardioides</taxon>
    </lineage>
</organism>
<feature type="coiled-coil region" evidence="1">
    <location>
        <begin position="337"/>
        <end position="364"/>
    </location>
</feature>
<comment type="caution">
    <text evidence="2">The sequence shown here is derived from an EMBL/GenBank/DDBJ whole genome shotgun (WGS) entry which is preliminary data.</text>
</comment>
<dbReference type="InterPro" id="IPR027417">
    <property type="entry name" value="P-loop_NTPase"/>
</dbReference>
<proteinExistence type="predicted"/>
<sequence>MATPIVALPPGAILWHVGPHKTGTTAIQGLLGVAREQMLEAGVLYPGALPHHHEEARVLIGSAAGWEGDKDALPPSERWSDLVSAVRAHPGRSVVSSEFFGLADNAQRARIVEEIGAERLHVLIAARNPGSIALSTWQQVLRDGKTGALDPWLESAFRRPEPGAAAAKGFWSWADAAAQVEAWSTVLPIEQIRVIAIDETDRRLLPTAFEQLLELPAGLLADATPPHSNRGLTAPESELLRATIELTRAQLTWQQFSLFFRSGYALRLVNSRTPAPGEPKLALPVWAQDQAAAEADTSIARIEGSGVGVIGDLDALRRVPSHASTGPIETVPVELAAEAIAGVLTAAQRRIEKLEKQNARLRSRRGVRATDDAELSGRELARRLAGKARSRVTRRGDAPR</sequence>
<dbReference type="RefSeq" id="WP_136562974.1">
    <property type="nucleotide sequence ID" value="NZ_BAABLS010000004.1"/>
</dbReference>
<keyword evidence="1" id="KW-0175">Coiled coil</keyword>
<dbReference type="Proteomes" id="UP000307087">
    <property type="component" value="Unassembled WGS sequence"/>
</dbReference>
<dbReference type="Gene3D" id="3.40.50.300">
    <property type="entry name" value="P-loop containing nucleotide triphosphate hydrolases"/>
    <property type="match status" value="1"/>
</dbReference>
<evidence type="ECO:0000313" key="2">
    <source>
        <dbReference type="EMBL" id="THV12940.1"/>
    </source>
</evidence>
<reference evidence="2 3" key="1">
    <citation type="journal article" date="2009" name="Int. J. Syst. Evol. Microbiol.">
        <title>Nocardioides caeni sp. nov., isolated from wastewater.</title>
        <authorList>
            <person name="Yoon J.H."/>
            <person name="Kang S.J."/>
            <person name="Park S."/>
            <person name="Kim W."/>
            <person name="Oh T.K."/>
        </authorList>
    </citation>
    <scope>NUCLEOTIDE SEQUENCE [LARGE SCALE GENOMIC DNA]</scope>
    <source>
        <strain evidence="2 3">DSM 23134</strain>
    </source>
</reference>
<dbReference type="AlphaFoldDB" id="A0A4S8N9B0"/>
<dbReference type="EMBL" id="STGW01000006">
    <property type="protein sequence ID" value="THV12940.1"/>
    <property type="molecule type" value="Genomic_DNA"/>
</dbReference>
<evidence type="ECO:0008006" key="4">
    <source>
        <dbReference type="Google" id="ProtNLM"/>
    </source>
</evidence>
<keyword evidence="3" id="KW-1185">Reference proteome</keyword>
<gene>
    <name evidence="2" type="ORF">E9934_11220</name>
</gene>
<accession>A0A4S8N9B0</accession>
<name>A0A4S8N9B0_9ACTN</name>
<dbReference type="SUPFAM" id="SSF52540">
    <property type="entry name" value="P-loop containing nucleoside triphosphate hydrolases"/>
    <property type="match status" value="1"/>
</dbReference>
<dbReference type="OrthoDB" id="5144031at2"/>
<evidence type="ECO:0000256" key="1">
    <source>
        <dbReference type="SAM" id="Coils"/>
    </source>
</evidence>
<evidence type="ECO:0000313" key="3">
    <source>
        <dbReference type="Proteomes" id="UP000307087"/>
    </source>
</evidence>
<protein>
    <recommendedName>
        <fullName evidence="4">Sulfotransferase family protein</fullName>
    </recommendedName>
</protein>